<dbReference type="Pfam" id="PF09785">
    <property type="entry name" value="Prp31_C"/>
    <property type="match status" value="1"/>
</dbReference>
<dbReference type="EMBL" id="JAYWIO010000005">
    <property type="protein sequence ID" value="KAK7259364.1"/>
    <property type="molecule type" value="Genomic_DNA"/>
</dbReference>
<dbReference type="GO" id="GO:0046540">
    <property type="term" value="C:U4/U6 x U5 tri-snRNP complex"/>
    <property type="evidence" value="ECO:0007669"/>
    <property type="project" value="InterPro"/>
</dbReference>
<dbReference type="GO" id="GO:0000244">
    <property type="term" value="P:spliceosomal tri-snRNP complex assembly"/>
    <property type="evidence" value="ECO:0007669"/>
    <property type="project" value="InterPro"/>
</dbReference>
<dbReference type="AlphaFoldDB" id="A0AAN9EKQ2"/>
<dbReference type="GO" id="GO:0005687">
    <property type="term" value="C:U4 snRNP"/>
    <property type="evidence" value="ECO:0007669"/>
    <property type="project" value="TreeGrafter"/>
</dbReference>
<evidence type="ECO:0000259" key="4">
    <source>
        <dbReference type="Pfam" id="PF09785"/>
    </source>
</evidence>
<keyword evidence="6" id="KW-1185">Reference proteome</keyword>
<dbReference type="PANTHER" id="PTHR13904:SF0">
    <property type="entry name" value="U4_U6 SMALL NUCLEAR RIBONUCLEOPROTEIN PRP31"/>
    <property type="match status" value="1"/>
</dbReference>
<evidence type="ECO:0000256" key="2">
    <source>
        <dbReference type="ARBA" id="ARBA00023242"/>
    </source>
</evidence>
<evidence type="ECO:0000256" key="3">
    <source>
        <dbReference type="ARBA" id="ARBA00023274"/>
    </source>
</evidence>
<keyword evidence="3" id="KW-0687">Ribonucleoprotein</keyword>
<evidence type="ECO:0000256" key="1">
    <source>
        <dbReference type="ARBA" id="ARBA00004123"/>
    </source>
</evidence>
<feature type="domain" description="Prp31 C-terminal" evidence="4">
    <location>
        <begin position="1"/>
        <end position="85"/>
    </location>
</feature>
<evidence type="ECO:0000313" key="5">
    <source>
        <dbReference type="EMBL" id="KAK7259364.1"/>
    </source>
</evidence>
<comment type="caution">
    <text evidence="5">The sequence shown here is derived from an EMBL/GenBank/DDBJ whole genome shotgun (WGS) entry which is preliminary data.</text>
</comment>
<name>A0AAN9EKQ2_CROPI</name>
<dbReference type="Proteomes" id="UP001372338">
    <property type="component" value="Unassembled WGS sequence"/>
</dbReference>
<proteinExistence type="predicted"/>
<protein>
    <recommendedName>
        <fullName evidence="4">Prp31 C-terminal domain-containing protein</fullName>
    </recommendedName>
</protein>
<reference evidence="5 6" key="1">
    <citation type="submission" date="2024-01" db="EMBL/GenBank/DDBJ databases">
        <title>The genomes of 5 underutilized Papilionoideae crops provide insights into root nodulation and disease resistanc.</title>
        <authorList>
            <person name="Yuan L."/>
        </authorList>
    </citation>
    <scope>NUCLEOTIDE SEQUENCE [LARGE SCALE GENOMIC DNA]</scope>
    <source>
        <strain evidence="5">ZHUSHIDOU_FW_LH</strain>
        <tissue evidence="5">Leaf</tissue>
    </source>
</reference>
<dbReference type="InterPro" id="IPR027105">
    <property type="entry name" value="Prp31"/>
</dbReference>
<dbReference type="PANTHER" id="PTHR13904">
    <property type="entry name" value="PRE-MRNA SPLICING FACTOR PRP31"/>
    <property type="match status" value="1"/>
</dbReference>
<comment type="subcellular location">
    <subcellularLocation>
        <location evidence="1">Nucleus</location>
    </subcellularLocation>
</comment>
<sequence>MRKLADRMLFGIPEESSLGDGLGEGYGMLGQTGSGKLRVSACQSKLAAKVAKKFKEKHYGSSGATSGLTSSLAFTPVQGIELSNPQAYAHQLGARLGTRL</sequence>
<dbReference type="InterPro" id="IPR019175">
    <property type="entry name" value="Prp31_C"/>
</dbReference>
<gene>
    <name evidence="5" type="ORF">RIF29_24971</name>
</gene>
<keyword evidence="2" id="KW-0539">Nucleus</keyword>
<organism evidence="5 6">
    <name type="scientific">Crotalaria pallida</name>
    <name type="common">Smooth rattlebox</name>
    <name type="synonym">Crotalaria striata</name>
    <dbReference type="NCBI Taxonomy" id="3830"/>
    <lineage>
        <taxon>Eukaryota</taxon>
        <taxon>Viridiplantae</taxon>
        <taxon>Streptophyta</taxon>
        <taxon>Embryophyta</taxon>
        <taxon>Tracheophyta</taxon>
        <taxon>Spermatophyta</taxon>
        <taxon>Magnoliopsida</taxon>
        <taxon>eudicotyledons</taxon>
        <taxon>Gunneridae</taxon>
        <taxon>Pentapetalae</taxon>
        <taxon>rosids</taxon>
        <taxon>fabids</taxon>
        <taxon>Fabales</taxon>
        <taxon>Fabaceae</taxon>
        <taxon>Papilionoideae</taxon>
        <taxon>50 kb inversion clade</taxon>
        <taxon>genistoids sensu lato</taxon>
        <taxon>core genistoids</taxon>
        <taxon>Crotalarieae</taxon>
        <taxon>Crotalaria</taxon>
    </lineage>
</organism>
<dbReference type="GO" id="GO:0071011">
    <property type="term" value="C:precatalytic spliceosome"/>
    <property type="evidence" value="ECO:0007669"/>
    <property type="project" value="TreeGrafter"/>
</dbReference>
<accession>A0AAN9EKQ2</accession>
<evidence type="ECO:0000313" key="6">
    <source>
        <dbReference type="Proteomes" id="UP001372338"/>
    </source>
</evidence>